<dbReference type="KEGG" id="hch:HCH_03844"/>
<sequence>MHYRPKDKAKKKLRMSWDIKTLLQSWGGVSNCRPTENSEYIYLILESDNIVDSLSETSRYYFECDSSILGKAGMYVEEGRLSGEVKPYRVALGPAISPENIDEARRVFARLFGVQNGGMVDILESGRPVYIDNIYRDKTRPELVHVIYRTTLNFVDDRDIVGAEAIAVVKELIMKDSPEEVKYVRLVAIELDTLLEEKKAKIAKISLKNSEGHWVEAKEEMNEKFGEFPEIKININGSK</sequence>
<name>Q2SFK2_HAHCH</name>
<reference evidence="1 2" key="1">
    <citation type="journal article" date="2005" name="Nucleic Acids Res.">
        <title>Genomic blueprint of Hahella chejuensis, a marine microbe producing an algicidal agent.</title>
        <authorList>
            <person name="Jeong H."/>
            <person name="Yim J.H."/>
            <person name="Lee C."/>
            <person name="Choi S.-H."/>
            <person name="Park Y.K."/>
            <person name="Yoon S.H."/>
            <person name="Hur C.-G."/>
            <person name="Kang H.-Y."/>
            <person name="Kim D."/>
            <person name="Lee H.H."/>
            <person name="Park K.H."/>
            <person name="Park S.-H."/>
            <person name="Park H.-S."/>
            <person name="Lee H.K."/>
            <person name="Oh T.K."/>
            <person name="Kim J.F."/>
        </authorList>
    </citation>
    <scope>NUCLEOTIDE SEQUENCE [LARGE SCALE GENOMIC DNA]</scope>
    <source>
        <strain evidence="1 2">KCTC 2396</strain>
    </source>
</reference>
<keyword evidence="2" id="KW-1185">Reference proteome</keyword>
<dbReference type="HOGENOM" id="CLU_1159792_0_0_6"/>
<evidence type="ECO:0000313" key="2">
    <source>
        <dbReference type="Proteomes" id="UP000000238"/>
    </source>
</evidence>
<gene>
    <name evidence="1" type="ordered locus">HCH_03844</name>
</gene>
<accession>Q2SFK2</accession>
<proteinExistence type="predicted"/>
<protein>
    <submittedName>
        <fullName evidence="1">Uncharacterized protein</fullName>
    </submittedName>
</protein>
<dbReference type="Proteomes" id="UP000000238">
    <property type="component" value="Chromosome"/>
</dbReference>
<organism evidence="1 2">
    <name type="scientific">Hahella chejuensis (strain KCTC 2396)</name>
    <dbReference type="NCBI Taxonomy" id="349521"/>
    <lineage>
        <taxon>Bacteria</taxon>
        <taxon>Pseudomonadati</taxon>
        <taxon>Pseudomonadota</taxon>
        <taxon>Gammaproteobacteria</taxon>
        <taxon>Oceanospirillales</taxon>
        <taxon>Hahellaceae</taxon>
        <taxon>Hahella</taxon>
    </lineage>
</organism>
<dbReference type="AlphaFoldDB" id="Q2SFK2"/>
<evidence type="ECO:0000313" key="1">
    <source>
        <dbReference type="EMBL" id="ABC30572.1"/>
    </source>
</evidence>
<dbReference type="EMBL" id="CP000155">
    <property type="protein sequence ID" value="ABC30572.1"/>
    <property type="molecule type" value="Genomic_DNA"/>
</dbReference>